<dbReference type="InterPro" id="IPR003197">
    <property type="entry name" value="QCR7"/>
</dbReference>
<dbReference type="AlphaFoldDB" id="A0A151ZB69"/>
<proteinExistence type="inferred from homology"/>
<keyword evidence="7" id="KW-0496">Mitochondrion</keyword>
<evidence type="ECO:0000256" key="7">
    <source>
        <dbReference type="ARBA" id="ARBA00023128"/>
    </source>
</evidence>
<gene>
    <name evidence="9" type="ORF">DLAC_08093</name>
</gene>
<evidence type="ECO:0000313" key="10">
    <source>
        <dbReference type="Proteomes" id="UP000076078"/>
    </source>
</evidence>
<dbReference type="Gene3D" id="1.10.1090.10">
    <property type="entry name" value="Cytochrome b-c1 complex subunit 7"/>
    <property type="match status" value="1"/>
</dbReference>
<dbReference type="EMBL" id="LODT01000035">
    <property type="protein sequence ID" value="KYQ91181.1"/>
    <property type="molecule type" value="Genomic_DNA"/>
</dbReference>
<evidence type="ECO:0000256" key="8">
    <source>
        <dbReference type="ARBA" id="ARBA00023136"/>
    </source>
</evidence>
<dbReference type="FunCoup" id="A0A151ZB69">
    <property type="interactions" value="26"/>
</dbReference>
<dbReference type="Pfam" id="PF02271">
    <property type="entry name" value="UCR_14kD"/>
    <property type="match status" value="1"/>
</dbReference>
<evidence type="ECO:0000313" key="9">
    <source>
        <dbReference type="EMBL" id="KYQ91181.1"/>
    </source>
</evidence>
<evidence type="ECO:0000256" key="1">
    <source>
        <dbReference type="ARBA" id="ARBA00004443"/>
    </source>
</evidence>
<evidence type="ECO:0000256" key="3">
    <source>
        <dbReference type="ARBA" id="ARBA00022448"/>
    </source>
</evidence>
<dbReference type="GO" id="GO:0006122">
    <property type="term" value="P:mitochondrial electron transport, ubiquinol to cytochrome c"/>
    <property type="evidence" value="ECO:0007669"/>
    <property type="project" value="InterPro"/>
</dbReference>
<accession>A0A151ZB69</accession>
<sequence length="110" mass="13310">MSALFKLIPRSFVKTLQNSAWLEHRKMGLYYADLYNETPVLQEVYRRMPDDLMVKRDRRLRVAMDLSVQKKLLPENEWSDVKEDLKYTEFIESEMKKVSSEFELRKAFRD</sequence>
<keyword evidence="3" id="KW-0813">Transport</keyword>
<dbReference type="OMA" id="KSSWVEY"/>
<dbReference type="PANTHER" id="PTHR12022:SF0">
    <property type="entry name" value="CYTOCHROME B-C1 COMPLEX SUBUNIT 7"/>
    <property type="match status" value="1"/>
</dbReference>
<keyword evidence="8" id="KW-0472">Membrane</keyword>
<dbReference type="GO" id="GO:0005743">
    <property type="term" value="C:mitochondrial inner membrane"/>
    <property type="evidence" value="ECO:0007669"/>
    <property type="project" value="UniProtKB-SubCell"/>
</dbReference>
<reference evidence="9 10" key="1">
    <citation type="submission" date="2015-12" db="EMBL/GenBank/DDBJ databases">
        <title>Dictyostelia acquired genes for synthesis and detection of signals that induce cell-type specialization by lateral gene transfer from prokaryotes.</title>
        <authorList>
            <person name="Gloeckner G."/>
            <person name="Schaap P."/>
        </authorList>
    </citation>
    <scope>NUCLEOTIDE SEQUENCE [LARGE SCALE GENOMIC DNA]</scope>
    <source>
        <strain evidence="9 10">TK</strain>
    </source>
</reference>
<dbReference type="Proteomes" id="UP000076078">
    <property type="component" value="Unassembled WGS sequence"/>
</dbReference>
<keyword evidence="6" id="KW-0249">Electron transport</keyword>
<evidence type="ECO:0008006" key="11">
    <source>
        <dbReference type="Google" id="ProtNLM"/>
    </source>
</evidence>
<dbReference type="SUPFAM" id="SSF81524">
    <property type="entry name" value="14 kDa protein of cytochrome bc1 complex (Ubiquinol-cytochrome c reductase)"/>
    <property type="match status" value="1"/>
</dbReference>
<comment type="subcellular location">
    <subcellularLocation>
        <location evidence="1">Mitochondrion inner membrane</location>
        <topology evidence="1">Peripheral membrane protein</topology>
        <orientation evidence="1">Matrix side</orientation>
    </subcellularLocation>
</comment>
<evidence type="ECO:0000256" key="5">
    <source>
        <dbReference type="ARBA" id="ARBA00022792"/>
    </source>
</evidence>
<evidence type="ECO:0000256" key="2">
    <source>
        <dbReference type="ARBA" id="ARBA00008554"/>
    </source>
</evidence>
<evidence type="ECO:0000256" key="6">
    <source>
        <dbReference type="ARBA" id="ARBA00022982"/>
    </source>
</evidence>
<comment type="caution">
    <text evidence="9">The sequence shown here is derived from an EMBL/GenBank/DDBJ whole genome shotgun (WGS) entry which is preliminary data.</text>
</comment>
<dbReference type="InParanoid" id="A0A151ZB69"/>
<dbReference type="OrthoDB" id="425749at2759"/>
<keyword evidence="10" id="KW-1185">Reference proteome</keyword>
<organism evidence="9 10">
    <name type="scientific">Tieghemostelium lacteum</name>
    <name type="common">Slime mold</name>
    <name type="synonym">Dictyostelium lacteum</name>
    <dbReference type="NCBI Taxonomy" id="361077"/>
    <lineage>
        <taxon>Eukaryota</taxon>
        <taxon>Amoebozoa</taxon>
        <taxon>Evosea</taxon>
        <taxon>Eumycetozoa</taxon>
        <taxon>Dictyostelia</taxon>
        <taxon>Dictyosteliales</taxon>
        <taxon>Raperosteliaceae</taxon>
        <taxon>Tieghemostelium</taxon>
    </lineage>
</organism>
<keyword evidence="4" id="KW-0679">Respiratory chain</keyword>
<protein>
    <recommendedName>
        <fullName evidence="11">Cytochrome b-c1 complex subunit 7</fullName>
    </recommendedName>
</protein>
<evidence type="ECO:0000256" key="4">
    <source>
        <dbReference type="ARBA" id="ARBA00022660"/>
    </source>
</evidence>
<name>A0A151ZB69_TIELA</name>
<dbReference type="PANTHER" id="PTHR12022">
    <property type="entry name" value="UBIQUINOL-CYTOCHROME C REDUCTASE COMPLEX 14 KD PROTEIN"/>
    <property type="match status" value="1"/>
</dbReference>
<dbReference type="GO" id="GO:0045275">
    <property type="term" value="C:respiratory chain complex III"/>
    <property type="evidence" value="ECO:0007669"/>
    <property type="project" value="InterPro"/>
</dbReference>
<keyword evidence="5" id="KW-0999">Mitochondrion inner membrane</keyword>
<comment type="similarity">
    <text evidence="2">Belongs to the UQCRB/QCR7 family.</text>
</comment>
<dbReference type="InterPro" id="IPR036544">
    <property type="entry name" value="QCR7_sf"/>
</dbReference>